<reference evidence="2 3" key="1">
    <citation type="submission" date="2019-09" db="EMBL/GenBank/DDBJ databases">
        <authorList>
            <person name="Wang X."/>
        </authorList>
    </citation>
    <scope>NUCLEOTIDE SEQUENCE [LARGE SCALE GENOMIC DNA]</scope>
    <source>
        <strain evidence="2 3">CICC 11023</strain>
    </source>
</reference>
<dbReference type="EMBL" id="VXLC01000015">
    <property type="protein sequence ID" value="KAA8885556.1"/>
    <property type="molecule type" value="Genomic_DNA"/>
</dbReference>
<dbReference type="PANTHER" id="PTHR46865">
    <property type="entry name" value="OXIDOREDUCTASE-RELATED"/>
    <property type="match status" value="1"/>
</dbReference>
<evidence type="ECO:0000313" key="3">
    <source>
        <dbReference type="Proteomes" id="UP000323876"/>
    </source>
</evidence>
<comment type="caution">
    <text evidence="2">The sequence shown here is derived from an EMBL/GenBank/DDBJ whole genome shotgun (WGS) entry which is preliminary data.</text>
</comment>
<keyword evidence="2" id="KW-0503">Monooxygenase</keyword>
<dbReference type="GO" id="GO:0071949">
    <property type="term" value="F:FAD binding"/>
    <property type="evidence" value="ECO:0007669"/>
    <property type="project" value="InterPro"/>
</dbReference>
<dbReference type="PANTHER" id="PTHR46865:SF8">
    <property type="entry name" value="POSSIBLE OXIDOREDUCTASE"/>
    <property type="match status" value="1"/>
</dbReference>
<evidence type="ECO:0000313" key="2">
    <source>
        <dbReference type="EMBL" id="KAA8885556.1"/>
    </source>
</evidence>
<dbReference type="OrthoDB" id="3356051at2"/>
<dbReference type="SUPFAM" id="SSF51905">
    <property type="entry name" value="FAD/NAD(P)-binding domain"/>
    <property type="match status" value="1"/>
</dbReference>
<dbReference type="Pfam" id="PF01494">
    <property type="entry name" value="FAD_binding_3"/>
    <property type="match status" value="1"/>
</dbReference>
<sequence>MTGAGGVLDRMIRVGLNERRGCDRRRAQINVRPMSPSPRRNRLAAMRTSAPRVLIVGGGIAGLTLAAALRCNGIEPTVVERVARYGDVGYVITLWPMGRLVVEHLGLGRRFDALTVPINTYSTHVDGGARLRDFDFRGHLGDGVPRALRRAELIELLGSYAGGTEVQMARTVTSIEQDGHVVLARFDDGASAEFDVVVGADGIDSGLRGLVAGDVPMRRTGLRLWTWWTRGIGVAPDESHEFWGTARYFGYNPTTGPVGCAAALRATDAPATPAQLRDRLYGVAGQRDWMLDALDDLDRVGCFDLADLRMRDWRFGRVVLLGDAGAAFLPTAGVGASMAMESALVLAEELSKVEAAQVPDALRRYVLRRRARVDAVQNRSRWLIPVMLRRTRFGTAVRNAMVRALPENAVISEITRWNP</sequence>
<keyword evidence="3" id="KW-1185">Reference proteome</keyword>
<dbReference type="PRINTS" id="PR00420">
    <property type="entry name" value="RNGMNOXGNASE"/>
</dbReference>
<dbReference type="AlphaFoldDB" id="A0A5N0E9C2"/>
<dbReference type="InterPro" id="IPR051704">
    <property type="entry name" value="FAD_aromatic-hydroxylase"/>
</dbReference>
<accession>A0A5N0E9C2</accession>
<dbReference type="Gene3D" id="3.50.50.60">
    <property type="entry name" value="FAD/NAD(P)-binding domain"/>
    <property type="match status" value="1"/>
</dbReference>
<organism evidence="2 3">
    <name type="scientific">Nocardia colli</name>
    <dbReference type="NCBI Taxonomy" id="2545717"/>
    <lineage>
        <taxon>Bacteria</taxon>
        <taxon>Bacillati</taxon>
        <taxon>Actinomycetota</taxon>
        <taxon>Actinomycetes</taxon>
        <taxon>Mycobacteriales</taxon>
        <taxon>Nocardiaceae</taxon>
        <taxon>Nocardia</taxon>
    </lineage>
</organism>
<dbReference type="InterPro" id="IPR002938">
    <property type="entry name" value="FAD-bd"/>
</dbReference>
<feature type="domain" description="FAD-binding" evidence="1">
    <location>
        <begin position="53"/>
        <end position="379"/>
    </location>
</feature>
<dbReference type="GO" id="GO:0004497">
    <property type="term" value="F:monooxygenase activity"/>
    <property type="evidence" value="ECO:0007669"/>
    <property type="project" value="UniProtKB-KW"/>
</dbReference>
<keyword evidence="2" id="KW-0560">Oxidoreductase</keyword>
<gene>
    <name evidence="2" type="ORF">F3087_28390</name>
</gene>
<name>A0A5N0E9C2_9NOCA</name>
<dbReference type="InterPro" id="IPR036188">
    <property type="entry name" value="FAD/NAD-bd_sf"/>
</dbReference>
<evidence type="ECO:0000259" key="1">
    <source>
        <dbReference type="Pfam" id="PF01494"/>
    </source>
</evidence>
<dbReference type="Proteomes" id="UP000323876">
    <property type="component" value="Unassembled WGS sequence"/>
</dbReference>
<proteinExistence type="predicted"/>
<protein>
    <submittedName>
        <fullName evidence="2">FAD-dependent monooxygenase</fullName>
    </submittedName>
</protein>